<dbReference type="Pfam" id="PF00331">
    <property type="entry name" value="Glyco_hydro_10"/>
    <property type="match status" value="1"/>
</dbReference>
<keyword evidence="1" id="KW-0378">Hydrolase</keyword>
<keyword evidence="3" id="KW-0624">Polysaccharide degradation</keyword>
<dbReference type="EMBL" id="NIDE01000001">
    <property type="protein sequence ID" value="OWK47243.1"/>
    <property type="molecule type" value="Genomic_DNA"/>
</dbReference>
<evidence type="ECO:0000256" key="2">
    <source>
        <dbReference type="ARBA" id="ARBA00023277"/>
    </source>
</evidence>
<organism evidence="5 6">
    <name type="scientific">Fimbriiglobus ruber</name>
    <dbReference type="NCBI Taxonomy" id="1908690"/>
    <lineage>
        <taxon>Bacteria</taxon>
        <taxon>Pseudomonadati</taxon>
        <taxon>Planctomycetota</taxon>
        <taxon>Planctomycetia</taxon>
        <taxon>Gemmatales</taxon>
        <taxon>Gemmataceae</taxon>
        <taxon>Fimbriiglobus</taxon>
    </lineage>
</organism>
<dbReference type="GO" id="GO:0000272">
    <property type="term" value="P:polysaccharide catabolic process"/>
    <property type="evidence" value="ECO:0007669"/>
    <property type="project" value="UniProtKB-KW"/>
</dbReference>
<protein>
    <recommendedName>
        <fullName evidence="4">GH10 domain-containing protein</fullName>
    </recommendedName>
</protein>
<dbReference type="Proteomes" id="UP000214646">
    <property type="component" value="Unassembled WGS sequence"/>
</dbReference>
<dbReference type="InterPro" id="IPR001000">
    <property type="entry name" value="GH10_dom"/>
</dbReference>
<evidence type="ECO:0000259" key="4">
    <source>
        <dbReference type="Pfam" id="PF00331"/>
    </source>
</evidence>
<evidence type="ECO:0000256" key="1">
    <source>
        <dbReference type="ARBA" id="ARBA00022801"/>
    </source>
</evidence>
<sequence length="486" mass="53261">MVGRMGTLTFLIPDSITPTARRCLEQANLAGRYDVAPVPTRRWVDPVKLILAKEASESGCLVVPWPLVSQGCPVITSSTLRESTAPYYLATELARGKLNQVRNQITEWESIGLELAADDRKALADAVRNFGRSVVDPAGAESAVLAEGVLGTAADLGEKVTRQFAEQLLSTRFAEEGRLRTELGCRIASVPPPTSQAAFFEAFKTVRLVPNWCEIEPSEAHYNWTAFDGLVAWAIDAGLTVSVGPLMDFAHGPFPKWLRRWEGDLPSLAAFACDFIETVINRYRGRVRSWQVFSGFNHVDAHGLNEDDRLRLAARLLDAARQADPNGLWTVGLAQPWGDYLVSEDHTYSPIVFADTLLRAGYSLAALELELLCGTSPRASWPRDSLDTFHLLDLFCSLNVPLEVTVGADMQYGQSSAHNGTHACPPEWAGTAAVLAASLPNVGRVFWEGWSDADGPRLPGVSLSGETDPRNGMTRLFHEMRRLFLA</sequence>
<keyword evidence="6" id="KW-1185">Reference proteome</keyword>
<evidence type="ECO:0000256" key="3">
    <source>
        <dbReference type="ARBA" id="ARBA00023326"/>
    </source>
</evidence>
<dbReference type="Gene3D" id="3.20.20.80">
    <property type="entry name" value="Glycosidases"/>
    <property type="match status" value="1"/>
</dbReference>
<reference evidence="6" key="1">
    <citation type="submission" date="2017-06" db="EMBL/GenBank/DDBJ databases">
        <title>Genome analysis of Fimbriiglobus ruber SP5, the first member of the order Planctomycetales with confirmed chitinolytic capability.</title>
        <authorList>
            <person name="Ravin N.V."/>
            <person name="Rakitin A.L."/>
            <person name="Ivanova A.A."/>
            <person name="Beletsky A.V."/>
            <person name="Kulichevskaya I.S."/>
            <person name="Mardanov A.V."/>
            <person name="Dedysh S.N."/>
        </authorList>
    </citation>
    <scope>NUCLEOTIDE SEQUENCE [LARGE SCALE GENOMIC DNA]</scope>
    <source>
        <strain evidence="6">SP5</strain>
    </source>
</reference>
<dbReference type="AlphaFoldDB" id="A0A225E1Z2"/>
<dbReference type="GO" id="GO:0004553">
    <property type="term" value="F:hydrolase activity, hydrolyzing O-glycosyl compounds"/>
    <property type="evidence" value="ECO:0007669"/>
    <property type="project" value="InterPro"/>
</dbReference>
<gene>
    <name evidence="5" type="ORF">FRUB_00942</name>
</gene>
<comment type="caution">
    <text evidence="5">The sequence shown here is derived from an EMBL/GenBank/DDBJ whole genome shotgun (WGS) entry which is preliminary data.</text>
</comment>
<keyword evidence="2" id="KW-0119">Carbohydrate metabolism</keyword>
<name>A0A225E1Z2_9BACT</name>
<evidence type="ECO:0000313" key="6">
    <source>
        <dbReference type="Proteomes" id="UP000214646"/>
    </source>
</evidence>
<dbReference type="SUPFAM" id="SSF51445">
    <property type="entry name" value="(Trans)glycosidases"/>
    <property type="match status" value="1"/>
</dbReference>
<dbReference type="InterPro" id="IPR017853">
    <property type="entry name" value="GH"/>
</dbReference>
<feature type="domain" description="GH10" evidence="4">
    <location>
        <begin position="212"/>
        <end position="292"/>
    </location>
</feature>
<proteinExistence type="predicted"/>
<accession>A0A225E1Z2</accession>
<evidence type="ECO:0000313" key="5">
    <source>
        <dbReference type="EMBL" id="OWK47243.1"/>
    </source>
</evidence>